<dbReference type="EMBL" id="CAJJDN010000006">
    <property type="protein sequence ID" value="CAD8051834.1"/>
    <property type="molecule type" value="Genomic_DNA"/>
</dbReference>
<evidence type="ECO:0000256" key="1">
    <source>
        <dbReference type="ARBA" id="ARBA00022723"/>
    </source>
</evidence>
<dbReference type="Proteomes" id="UP000692954">
    <property type="component" value="Unassembled WGS sequence"/>
</dbReference>
<dbReference type="OrthoDB" id="295927at2759"/>
<protein>
    <recommendedName>
        <fullName evidence="10">RING-type domain-containing protein</fullName>
    </recommendedName>
</protein>
<evidence type="ECO:0000256" key="3">
    <source>
        <dbReference type="ARBA" id="ARBA00022833"/>
    </source>
</evidence>
<keyword evidence="3" id="KW-0862">Zinc</keyword>
<name>A0A8S1KLL1_9CILI</name>
<proteinExistence type="predicted"/>
<evidence type="ECO:0000259" key="7">
    <source>
        <dbReference type="PROSITE" id="PS50119"/>
    </source>
</evidence>
<keyword evidence="1" id="KW-0479">Metal-binding</keyword>
<evidence type="ECO:0000256" key="5">
    <source>
        <dbReference type="SAM" id="Coils"/>
    </source>
</evidence>
<evidence type="ECO:0000256" key="2">
    <source>
        <dbReference type="ARBA" id="ARBA00022771"/>
    </source>
</evidence>
<feature type="coiled-coil region" evidence="5">
    <location>
        <begin position="161"/>
        <end position="226"/>
    </location>
</feature>
<keyword evidence="5" id="KW-0175">Coiled coil</keyword>
<evidence type="ECO:0000256" key="4">
    <source>
        <dbReference type="PROSITE-ProRule" id="PRU00024"/>
    </source>
</evidence>
<evidence type="ECO:0000313" key="8">
    <source>
        <dbReference type="EMBL" id="CAD8051834.1"/>
    </source>
</evidence>
<dbReference type="InterPro" id="IPR000315">
    <property type="entry name" value="Znf_B-box"/>
</dbReference>
<keyword evidence="9" id="KW-1185">Reference proteome</keyword>
<dbReference type="PROSITE" id="PS50089">
    <property type="entry name" value="ZF_RING_2"/>
    <property type="match status" value="1"/>
</dbReference>
<reference evidence="8" key="1">
    <citation type="submission" date="2021-01" db="EMBL/GenBank/DDBJ databases">
        <authorList>
            <consortium name="Genoscope - CEA"/>
            <person name="William W."/>
        </authorList>
    </citation>
    <scope>NUCLEOTIDE SEQUENCE</scope>
</reference>
<dbReference type="Pfam" id="PF02176">
    <property type="entry name" value="zf-TRAF"/>
    <property type="match status" value="1"/>
</dbReference>
<accession>A0A8S1KLL1</accession>
<dbReference type="AlphaFoldDB" id="A0A8S1KLL1"/>
<dbReference type="InterPro" id="IPR001293">
    <property type="entry name" value="Znf_TRAF"/>
</dbReference>
<evidence type="ECO:0000313" key="9">
    <source>
        <dbReference type="Proteomes" id="UP000692954"/>
    </source>
</evidence>
<dbReference type="InterPro" id="IPR001841">
    <property type="entry name" value="Znf_RING"/>
</dbReference>
<feature type="domain" description="B box-type" evidence="7">
    <location>
        <begin position="241"/>
        <end position="282"/>
    </location>
</feature>
<evidence type="ECO:0000259" key="6">
    <source>
        <dbReference type="PROSITE" id="PS50089"/>
    </source>
</evidence>
<dbReference type="PROSITE" id="PS50119">
    <property type="entry name" value="ZF_BBOX"/>
    <property type="match status" value="1"/>
</dbReference>
<comment type="caution">
    <text evidence="8">The sequence shown here is derived from an EMBL/GenBank/DDBJ whole genome shotgun (WGS) entry which is preliminary data.</text>
</comment>
<dbReference type="GO" id="GO:0008270">
    <property type="term" value="F:zinc ion binding"/>
    <property type="evidence" value="ECO:0007669"/>
    <property type="project" value="UniProtKB-KW"/>
</dbReference>
<gene>
    <name evidence="8" type="ORF">PSON_ATCC_30995.1.T0060098</name>
</gene>
<evidence type="ECO:0008006" key="10">
    <source>
        <dbReference type="Google" id="ProtNLM"/>
    </source>
</evidence>
<feature type="domain" description="RING-type" evidence="6">
    <location>
        <begin position="25"/>
        <end position="61"/>
    </location>
</feature>
<sequence length="328" mass="38696">MSQINQQLLRSLLVDPENIDEHLLCGICHLLVCNPKECESCQQLFCLECIQDWMKRKKTCPYRCSENEIKLKEPHRYVKNTISHLNIKCSNEDCDKIIELGQIDHHVKECLYTTQNCQNEGCGEKIKNFKLEEHRQKCQFRKVICDQCLISYPLNQNHNCFKTLNQKIEDQNLIINQLKKMIEDQNSIINQLKQTVLQQQIDQQQIQQLQKLGRALQQQKDQTCENGHNLIWVQAIYRQQCSSCQQFNEIARFKCQQCNKIYCQKCKKACFKDQKCPAKHQLQYKSIASQTITCDFCSQRPFFKGEGVWSDRECDFDICVSCYNKEQS</sequence>
<keyword evidence="2 4" id="KW-0863">Zinc-finger</keyword>
<organism evidence="8 9">
    <name type="scientific">Paramecium sonneborni</name>
    <dbReference type="NCBI Taxonomy" id="65129"/>
    <lineage>
        <taxon>Eukaryota</taxon>
        <taxon>Sar</taxon>
        <taxon>Alveolata</taxon>
        <taxon>Ciliophora</taxon>
        <taxon>Intramacronucleata</taxon>
        <taxon>Oligohymenophorea</taxon>
        <taxon>Peniculida</taxon>
        <taxon>Parameciidae</taxon>
        <taxon>Paramecium</taxon>
    </lineage>
</organism>
<dbReference type="PANTHER" id="PTHR10131:SF94">
    <property type="entry name" value="TNF RECEPTOR-ASSOCIATED FACTOR 4"/>
    <property type="match status" value="1"/>
</dbReference>
<dbReference type="PANTHER" id="PTHR10131">
    <property type="entry name" value="TNF RECEPTOR ASSOCIATED FACTOR"/>
    <property type="match status" value="1"/>
</dbReference>